<name>A0AAW2L3Z8_SESRA</name>
<comment type="caution">
    <text evidence="5">The sequence shown here is derived from an EMBL/GenBank/DDBJ whole genome shotgun (WGS) entry which is preliminary data.</text>
</comment>
<keyword evidence="4" id="KW-0472">Membrane</keyword>
<feature type="transmembrane region" description="Helical" evidence="4">
    <location>
        <begin position="172"/>
        <end position="194"/>
    </location>
</feature>
<keyword evidence="4" id="KW-0812">Transmembrane</keyword>
<dbReference type="SUPFAM" id="SSF48403">
    <property type="entry name" value="Ankyrin repeat"/>
    <property type="match status" value="1"/>
</dbReference>
<organism evidence="5">
    <name type="scientific">Sesamum radiatum</name>
    <name type="common">Black benniseed</name>
    <dbReference type="NCBI Taxonomy" id="300843"/>
    <lineage>
        <taxon>Eukaryota</taxon>
        <taxon>Viridiplantae</taxon>
        <taxon>Streptophyta</taxon>
        <taxon>Embryophyta</taxon>
        <taxon>Tracheophyta</taxon>
        <taxon>Spermatophyta</taxon>
        <taxon>Magnoliopsida</taxon>
        <taxon>eudicotyledons</taxon>
        <taxon>Gunneridae</taxon>
        <taxon>Pentapetalae</taxon>
        <taxon>asterids</taxon>
        <taxon>lamiids</taxon>
        <taxon>Lamiales</taxon>
        <taxon>Pedaliaceae</taxon>
        <taxon>Sesamum</taxon>
    </lineage>
</organism>
<dbReference type="PROSITE" id="PS50088">
    <property type="entry name" value="ANK_REPEAT"/>
    <property type="match status" value="1"/>
</dbReference>
<dbReference type="PANTHER" id="PTHR24198:SF165">
    <property type="entry name" value="ANKYRIN REPEAT-CONTAINING PROTEIN-RELATED"/>
    <property type="match status" value="1"/>
</dbReference>
<gene>
    <name evidence="5" type="ORF">Sradi_5670600</name>
</gene>
<dbReference type="Pfam" id="PF12796">
    <property type="entry name" value="Ank_2"/>
    <property type="match status" value="1"/>
</dbReference>
<dbReference type="PROSITE" id="PS50297">
    <property type="entry name" value="ANK_REP_REGION"/>
    <property type="match status" value="1"/>
</dbReference>
<dbReference type="EMBL" id="JACGWJ010000026">
    <property type="protein sequence ID" value="KAL0312713.1"/>
    <property type="molecule type" value="Genomic_DNA"/>
</dbReference>
<dbReference type="InterPro" id="IPR002110">
    <property type="entry name" value="Ankyrin_rpt"/>
</dbReference>
<feature type="repeat" description="ANK" evidence="3">
    <location>
        <begin position="17"/>
        <end position="49"/>
    </location>
</feature>
<dbReference type="SMART" id="SM00248">
    <property type="entry name" value="ANK"/>
    <property type="match status" value="2"/>
</dbReference>
<protein>
    <submittedName>
        <fullName evidence="5">Uncharacterized protein</fullName>
    </submittedName>
</protein>
<reference evidence="5" key="1">
    <citation type="submission" date="2020-06" db="EMBL/GenBank/DDBJ databases">
        <authorList>
            <person name="Li T."/>
            <person name="Hu X."/>
            <person name="Zhang T."/>
            <person name="Song X."/>
            <person name="Zhang H."/>
            <person name="Dai N."/>
            <person name="Sheng W."/>
            <person name="Hou X."/>
            <person name="Wei L."/>
        </authorList>
    </citation>
    <scope>NUCLEOTIDE SEQUENCE</scope>
    <source>
        <strain evidence="5">G02</strain>
        <tissue evidence="5">Leaf</tissue>
    </source>
</reference>
<dbReference type="PANTHER" id="PTHR24198">
    <property type="entry name" value="ANKYRIN REPEAT AND PROTEIN KINASE DOMAIN-CONTAINING PROTEIN"/>
    <property type="match status" value="1"/>
</dbReference>
<dbReference type="Gene3D" id="1.25.40.20">
    <property type="entry name" value="Ankyrin repeat-containing domain"/>
    <property type="match status" value="2"/>
</dbReference>
<keyword evidence="4" id="KW-1133">Transmembrane helix</keyword>
<evidence type="ECO:0000256" key="2">
    <source>
        <dbReference type="ARBA" id="ARBA00023043"/>
    </source>
</evidence>
<accession>A0AAW2L3Z8</accession>
<evidence type="ECO:0000313" key="5">
    <source>
        <dbReference type="EMBL" id="KAL0312713.1"/>
    </source>
</evidence>
<keyword evidence="2 3" id="KW-0040">ANK repeat</keyword>
<dbReference type="InterPro" id="IPR036770">
    <property type="entry name" value="Ankyrin_rpt-contain_sf"/>
</dbReference>
<reference evidence="5" key="2">
    <citation type="journal article" date="2024" name="Plant">
        <title>Genomic evolution and insights into agronomic trait innovations of Sesamum species.</title>
        <authorList>
            <person name="Miao H."/>
            <person name="Wang L."/>
            <person name="Qu L."/>
            <person name="Liu H."/>
            <person name="Sun Y."/>
            <person name="Le M."/>
            <person name="Wang Q."/>
            <person name="Wei S."/>
            <person name="Zheng Y."/>
            <person name="Lin W."/>
            <person name="Duan Y."/>
            <person name="Cao H."/>
            <person name="Xiong S."/>
            <person name="Wang X."/>
            <person name="Wei L."/>
            <person name="Li C."/>
            <person name="Ma Q."/>
            <person name="Ju M."/>
            <person name="Zhao R."/>
            <person name="Li G."/>
            <person name="Mu C."/>
            <person name="Tian Q."/>
            <person name="Mei H."/>
            <person name="Zhang T."/>
            <person name="Gao T."/>
            <person name="Zhang H."/>
        </authorList>
    </citation>
    <scope>NUCLEOTIDE SEQUENCE</scope>
    <source>
        <strain evidence="5">G02</strain>
    </source>
</reference>
<evidence type="ECO:0000256" key="3">
    <source>
        <dbReference type="PROSITE-ProRule" id="PRU00023"/>
    </source>
</evidence>
<evidence type="ECO:0000256" key="4">
    <source>
        <dbReference type="SAM" id="Phobius"/>
    </source>
</evidence>
<dbReference type="Pfam" id="PF00023">
    <property type="entry name" value="Ank"/>
    <property type="match status" value="1"/>
</dbReference>
<evidence type="ECO:0000256" key="1">
    <source>
        <dbReference type="ARBA" id="ARBA00022737"/>
    </source>
</evidence>
<dbReference type="AlphaFoldDB" id="A0AAW2L3Z8"/>
<keyword evidence="1" id="KW-0677">Repeat</keyword>
<sequence length="216" mass="24214">MMMSSISIQQLSQLNQDGCSPLHLASAVGHLEIVTFLLEFGKQKSVVEELCMKKDRDGRTALHSAVINGDRGGNTVLHLATANRQLQTVEYLVKQPNLNINAENPYGFRALDIVFAHAFNPKDMYIEESLPLRKVRYFILMLAPYAVSFNVTFMTVEFLTIGSLTIKESMNLGFWLTSGPCLLMFVFALGSFFVNIADHIIALRQEHRPSQNTQSS</sequence>
<proteinExistence type="predicted"/>
<feature type="transmembrane region" description="Helical" evidence="4">
    <location>
        <begin position="137"/>
        <end position="166"/>
    </location>
</feature>